<feature type="region of interest" description="Disordered" evidence="1">
    <location>
        <begin position="58"/>
        <end position="90"/>
    </location>
</feature>
<name>A0A7H1PWB8_9ACTN</name>
<dbReference type="KEGG" id="sgf:HEP81_02021"/>
<protein>
    <submittedName>
        <fullName evidence="2">Transposase</fullName>
    </submittedName>
</protein>
<dbReference type="InterPro" id="IPR052909">
    <property type="entry name" value="Transposase_6_like"/>
</dbReference>
<evidence type="ECO:0000313" key="3">
    <source>
        <dbReference type="Proteomes" id="UP000516422"/>
    </source>
</evidence>
<feature type="compositionally biased region" description="Polar residues" evidence="1">
    <location>
        <begin position="73"/>
        <end position="84"/>
    </location>
</feature>
<sequence length="90" mass="10052">MPERYGPWDRVYDLFRRWQRDGTWARILTQLQAEADAEGLVTWDVNVDSTVCRAHQHAAGAVKRGISRRNRPAGSSSSRPTTVSDDPAAG</sequence>
<accession>A0A7H1PWB8</accession>
<proteinExistence type="predicted"/>
<evidence type="ECO:0000313" key="2">
    <source>
        <dbReference type="EMBL" id="QNT92348.1"/>
    </source>
</evidence>
<dbReference type="AlphaFoldDB" id="A0A7H1PWB8"/>
<dbReference type="PANTHER" id="PTHR46637:SF1">
    <property type="entry name" value="BLL5188 PROTEIN"/>
    <property type="match status" value="1"/>
</dbReference>
<dbReference type="EMBL" id="CP051006">
    <property type="protein sequence ID" value="QNT92348.1"/>
    <property type="molecule type" value="Genomic_DNA"/>
</dbReference>
<reference evidence="2 3" key="1">
    <citation type="submission" date="2020-04" db="EMBL/GenBank/DDBJ databases">
        <title>Characterization and engineering of Streptomyces griseofuscus DSM40191 as a potential heterologous host for expression of BGCs.</title>
        <authorList>
            <person name="Gren T."/>
            <person name="Whitford C.M."/>
            <person name="Mohite O.S."/>
            <person name="Joergensen T.S."/>
            <person name="Nielsen J.B."/>
            <person name="Lee S.Y."/>
            <person name="Weber T."/>
        </authorList>
    </citation>
    <scope>NUCLEOTIDE SEQUENCE [LARGE SCALE GENOMIC DNA]</scope>
    <source>
        <strain evidence="2 3">DSM 40191</strain>
    </source>
</reference>
<evidence type="ECO:0000256" key="1">
    <source>
        <dbReference type="SAM" id="MobiDB-lite"/>
    </source>
</evidence>
<dbReference type="PANTHER" id="PTHR46637">
    <property type="entry name" value="TIS1421-TRANSPOSASE PROTEIN A"/>
    <property type="match status" value="1"/>
</dbReference>
<organism evidence="2 3">
    <name type="scientific">Streptomyces griseofuscus</name>
    <dbReference type="NCBI Taxonomy" id="146922"/>
    <lineage>
        <taxon>Bacteria</taxon>
        <taxon>Bacillati</taxon>
        <taxon>Actinomycetota</taxon>
        <taxon>Actinomycetes</taxon>
        <taxon>Kitasatosporales</taxon>
        <taxon>Streptomycetaceae</taxon>
        <taxon>Streptomyces</taxon>
    </lineage>
</organism>
<gene>
    <name evidence="2" type="ORF">HEP81_02021</name>
</gene>
<dbReference type="Proteomes" id="UP000516422">
    <property type="component" value="Chromosome"/>
</dbReference>